<proteinExistence type="predicted"/>
<protein>
    <submittedName>
        <fullName evidence="1">Uncharacterized protein</fullName>
    </submittedName>
</protein>
<dbReference type="KEGG" id="aalt:CC77DRAFT_939130"/>
<name>A0A177DH05_ALTAL</name>
<dbReference type="AlphaFoldDB" id="A0A177DH05"/>
<keyword evidence="2" id="KW-1185">Reference proteome</keyword>
<evidence type="ECO:0000313" key="1">
    <source>
        <dbReference type="EMBL" id="OAG18766.1"/>
    </source>
</evidence>
<sequence>GSIPERQPEKRLPYPRKAVLRGILLNGFLVFKRVTPIKYLRFQAGYQLKEGILGNV</sequence>
<dbReference type="VEuPathDB" id="FungiDB:CC77DRAFT_939130"/>
<organism evidence="1 2">
    <name type="scientific">Alternaria alternata</name>
    <name type="common">Alternaria rot fungus</name>
    <name type="synonym">Torula alternata</name>
    <dbReference type="NCBI Taxonomy" id="5599"/>
    <lineage>
        <taxon>Eukaryota</taxon>
        <taxon>Fungi</taxon>
        <taxon>Dikarya</taxon>
        <taxon>Ascomycota</taxon>
        <taxon>Pezizomycotina</taxon>
        <taxon>Dothideomycetes</taxon>
        <taxon>Pleosporomycetidae</taxon>
        <taxon>Pleosporales</taxon>
        <taxon>Pleosporineae</taxon>
        <taxon>Pleosporaceae</taxon>
        <taxon>Alternaria</taxon>
        <taxon>Alternaria sect. Alternaria</taxon>
        <taxon>Alternaria alternata complex</taxon>
    </lineage>
</organism>
<dbReference type="GeneID" id="29120253"/>
<dbReference type="Proteomes" id="UP000077248">
    <property type="component" value="Unassembled WGS sequence"/>
</dbReference>
<gene>
    <name evidence="1" type="ORF">CC77DRAFT_939130</name>
</gene>
<reference evidence="1 2" key="1">
    <citation type="submission" date="2016-05" db="EMBL/GenBank/DDBJ databases">
        <title>Comparative analysis of secretome profiles of manganese(II)-oxidizing ascomycete fungi.</title>
        <authorList>
            <consortium name="DOE Joint Genome Institute"/>
            <person name="Zeiner C.A."/>
            <person name="Purvine S.O."/>
            <person name="Zink E.M."/>
            <person name="Wu S."/>
            <person name="Pasa-Tolic L."/>
            <person name="Chaput D.L."/>
            <person name="Haridas S."/>
            <person name="Grigoriev I.V."/>
            <person name="Santelli C.M."/>
            <person name="Hansel C.M."/>
        </authorList>
    </citation>
    <scope>NUCLEOTIDE SEQUENCE [LARGE SCALE GENOMIC DNA]</scope>
    <source>
        <strain evidence="1 2">SRC1lrK2f</strain>
    </source>
</reference>
<evidence type="ECO:0000313" key="2">
    <source>
        <dbReference type="Proteomes" id="UP000077248"/>
    </source>
</evidence>
<dbReference type="RefSeq" id="XP_018384187.1">
    <property type="nucleotide sequence ID" value="XM_018534659.1"/>
</dbReference>
<accession>A0A177DH05</accession>
<dbReference type="EMBL" id="KV441482">
    <property type="protein sequence ID" value="OAG18766.1"/>
    <property type="molecule type" value="Genomic_DNA"/>
</dbReference>
<feature type="non-terminal residue" evidence="1">
    <location>
        <position position="1"/>
    </location>
</feature>